<dbReference type="EMBL" id="HM582239">
    <property type="protein sequence ID" value="ADU20450.1"/>
    <property type="molecule type" value="mRNA"/>
</dbReference>
<keyword evidence="2 5" id="KW-0732">Signal</keyword>
<name>E7CSC0_HALAI</name>
<evidence type="ECO:0000313" key="6">
    <source>
        <dbReference type="EMBL" id="ADU20450.1"/>
    </source>
</evidence>
<dbReference type="AlphaFoldDB" id="E7CSC0"/>
<protein>
    <recommendedName>
        <fullName evidence="1">Egg-lysin</fullName>
    </recommendedName>
    <alternativeName>
        <fullName evidence="4">Sperm-lysin</fullName>
    </alternativeName>
</protein>
<dbReference type="Pfam" id="PF01303">
    <property type="entry name" value="Egg_lysin"/>
    <property type="match status" value="1"/>
</dbReference>
<keyword evidence="3" id="KW-0278">Fertilization</keyword>
<evidence type="ECO:0000256" key="3">
    <source>
        <dbReference type="ARBA" id="ARBA00023279"/>
    </source>
</evidence>
<dbReference type="GO" id="GO:0007338">
    <property type="term" value="P:single fertilization"/>
    <property type="evidence" value="ECO:0007669"/>
    <property type="project" value="UniProtKB-KW"/>
</dbReference>
<evidence type="ECO:0000256" key="1">
    <source>
        <dbReference type="ARBA" id="ARBA00020186"/>
    </source>
</evidence>
<feature type="signal peptide" evidence="5">
    <location>
        <begin position="1"/>
        <end position="18"/>
    </location>
</feature>
<feature type="chain" id="PRO_5003216392" description="Egg-lysin" evidence="5">
    <location>
        <begin position="19"/>
        <end position="150"/>
    </location>
</feature>
<sequence length="150" mass="17641">MKLLVLCTLAMMVTMAMSRSWGFIPRRSLARPYEVAMKTQIIAGFDRKLVSWLARHGSGLNAIQRKTLYFVNRRHMQTYWPSYTRYARRQTARLGRPATVNDYRRIGAEIGRRIPMELSYEVLVRRNMIPAWRQYMADLMAKRVEDIPVG</sequence>
<dbReference type="InterPro" id="IPR035916">
    <property type="entry name" value="Egg_lysin_sf"/>
</dbReference>
<reference evidence="6" key="1">
    <citation type="journal article" date="2010" name="J. Shellfish Res.">
        <title>Identification and Expression Analysis of Sex-Specific Expression Markers of Thai Abalone Haliotis asinina, Linneaus, 1758.</title>
        <authorList>
            <person name="Amparyup P."/>
            <person name="Klinbunga S."/>
            <person name="Jarayabhand P."/>
        </authorList>
    </citation>
    <scope>NUCLEOTIDE SEQUENCE</scope>
</reference>
<evidence type="ECO:0000256" key="5">
    <source>
        <dbReference type="SAM" id="SignalP"/>
    </source>
</evidence>
<organism evidence="6">
    <name type="scientific">Haliotis asinina</name>
    <name type="common">Donkey's ear abalone</name>
    <name type="synonym">Ass's ear abalone</name>
    <dbReference type="NCBI Taxonomy" id="109174"/>
    <lineage>
        <taxon>Eukaryota</taxon>
        <taxon>Metazoa</taxon>
        <taxon>Spiralia</taxon>
        <taxon>Lophotrochozoa</taxon>
        <taxon>Mollusca</taxon>
        <taxon>Gastropoda</taxon>
        <taxon>Vetigastropoda</taxon>
        <taxon>Lepetellida</taxon>
        <taxon>Haliotoidea</taxon>
        <taxon>Haliotidae</taxon>
        <taxon>Haliotis</taxon>
    </lineage>
</organism>
<dbReference type="PRINTS" id="PR01882">
    <property type="entry name" value="LYSIN"/>
</dbReference>
<evidence type="ECO:0000256" key="2">
    <source>
        <dbReference type="ARBA" id="ARBA00022729"/>
    </source>
</evidence>
<proteinExistence type="evidence at transcript level"/>
<dbReference type="InterPro" id="IPR001379">
    <property type="entry name" value="Egg_lysin"/>
</dbReference>
<dbReference type="Gene3D" id="1.20.150.10">
    <property type="entry name" value="Fertilization protein"/>
    <property type="match status" value="1"/>
</dbReference>
<dbReference type="SUPFAM" id="SSF47082">
    <property type="entry name" value="Fertilization protein"/>
    <property type="match status" value="1"/>
</dbReference>
<accession>E7CSC0</accession>
<dbReference type="CDD" id="cd00243">
    <property type="entry name" value="Lysin-Sp18"/>
    <property type="match status" value="1"/>
</dbReference>
<evidence type="ECO:0000256" key="4">
    <source>
        <dbReference type="ARBA" id="ARBA00029785"/>
    </source>
</evidence>